<evidence type="ECO:0000259" key="1">
    <source>
        <dbReference type="Pfam" id="PF13407"/>
    </source>
</evidence>
<accession>Q115T3</accession>
<dbReference type="KEGG" id="ter:Tery_1451"/>
<dbReference type="eggNOG" id="COG1879">
    <property type="taxonomic scope" value="Bacteria"/>
</dbReference>
<dbReference type="STRING" id="203124.Tery_1451"/>
<dbReference type="InterPro" id="IPR028082">
    <property type="entry name" value="Peripla_BP_I"/>
</dbReference>
<dbReference type="SUPFAM" id="SSF141571">
    <property type="entry name" value="Pentapeptide repeat-like"/>
    <property type="match status" value="1"/>
</dbReference>
<reference evidence="2" key="1">
    <citation type="submission" date="2006-06" db="EMBL/GenBank/DDBJ databases">
        <title>Complete sequence of Trichodesmium erythraeum IMS101.</title>
        <authorList>
            <consortium name="US DOE Joint Genome Institute"/>
            <person name="Copeland A."/>
            <person name="Lucas S."/>
            <person name="Lapidus A."/>
            <person name="Barry K."/>
            <person name="Detter J.C."/>
            <person name="Glavina del Rio T."/>
            <person name="Hammon N."/>
            <person name="Israni S."/>
            <person name="Dalin E."/>
            <person name="Tice H."/>
            <person name="Pitluck S."/>
            <person name="Kiss H."/>
            <person name="Munk A.C."/>
            <person name="Brettin T."/>
            <person name="Bruce D."/>
            <person name="Han C."/>
            <person name="Tapia R."/>
            <person name="Gilna P."/>
            <person name="Schmutz J."/>
            <person name="Larimer F."/>
            <person name="Land M."/>
            <person name="Hauser L."/>
            <person name="Kyrpides N."/>
            <person name="Kim E."/>
            <person name="Richardson P."/>
        </authorList>
    </citation>
    <scope>NUCLEOTIDE SEQUENCE [LARGE SCALE GENOMIC DNA]</scope>
    <source>
        <strain evidence="2">IMS101</strain>
    </source>
</reference>
<dbReference type="HOGENOM" id="CLU_024490_0_0_3"/>
<dbReference type="InterPro" id="IPR001646">
    <property type="entry name" value="5peptide_repeat"/>
</dbReference>
<dbReference type="AlphaFoldDB" id="Q115T3"/>
<evidence type="ECO:0000313" key="2">
    <source>
        <dbReference type="EMBL" id="ABG50741.1"/>
    </source>
</evidence>
<dbReference type="EMBL" id="CP000393">
    <property type="protein sequence ID" value="ABG50741.1"/>
    <property type="molecule type" value="Genomic_DNA"/>
</dbReference>
<feature type="domain" description="Periplasmic binding protein" evidence="1">
    <location>
        <begin position="267"/>
        <end position="490"/>
    </location>
</feature>
<dbReference type="eggNOG" id="COG1357">
    <property type="taxonomic scope" value="Bacteria"/>
</dbReference>
<dbReference type="Gene3D" id="2.160.20.80">
    <property type="entry name" value="E3 ubiquitin-protein ligase SopA"/>
    <property type="match status" value="2"/>
</dbReference>
<organism evidence="2">
    <name type="scientific">Trichodesmium erythraeum (strain IMS101)</name>
    <dbReference type="NCBI Taxonomy" id="203124"/>
    <lineage>
        <taxon>Bacteria</taxon>
        <taxon>Bacillati</taxon>
        <taxon>Cyanobacteriota</taxon>
        <taxon>Cyanophyceae</taxon>
        <taxon>Oscillatoriophycideae</taxon>
        <taxon>Oscillatoriales</taxon>
        <taxon>Microcoleaceae</taxon>
        <taxon>Trichodesmium</taxon>
    </lineage>
</organism>
<dbReference type="Pfam" id="PF13407">
    <property type="entry name" value="Peripla_BP_4"/>
    <property type="match status" value="1"/>
</dbReference>
<dbReference type="SUPFAM" id="SSF53822">
    <property type="entry name" value="Periplasmic binding protein-like I"/>
    <property type="match status" value="1"/>
</dbReference>
<dbReference type="Pfam" id="PF00805">
    <property type="entry name" value="Pentapeptide"/>
    <property type="match status" value="3"/>
</dbReference>
<dbReference type="Gene3D" id="3.40.50.2300">
    <property type="match status" value="2"/>
</dbReference>
<sequence>MANLTLSPCQSLSFTQGSLKVNKYSMDLSYSNLTGANLSGANLAGINLQGSNLQGANLVNANLEGANLKDVNLEGANLARANLKKAILQNSNLDNSNLYGSDLQAADFSEANLVNMKALWANFHNAIFHRANLESANFNRANLRGADFYKANLENASLRFTDFGSTTNVIEAKLNPTNFRETQLKGADLWGAKMWSIFQIKQAKNWQETNRMPNWEQQIKQARLPRLRIALLKPENADSISDTYEFGMRRAANRRVEIWGISYPGGVKNEAKIIRQLIKDGMDGIILTPEDPVQSLDALKLARDAGVAITTVDFCFNPIDAEDLAIACYNTNSFQMGYDSGQYIAEWAQKNLQSKSVQIGLVDGAVYDRYYPYLQGVLKAINHSGIPFQIVDSVSIAFGSDIIKVKKLLEDNPDVQILWGGSNIATEVTVAAVAESALKNKVKVFGILDLSRNKATKLLNPNSPLQLIIEQSSIQIGYEAVKTTISVLRKEIDGADYQVYPVKHRLLTQNDPDIVSDILNDSSLE</sequence>
<dbReference type="PANTHER" id="PTHR14136">
    <property type="entry name" value="BTB_POZ DOMAIN-CONTAINING PROTEIN KCTD9"/>
    <property type="match status" value="1"/>
</dbReference>
<gene>
    <name evidence="2" type="ordered locus">Tery_1451</name>
</gene>
<dbReference type="InterPro" id="IPR025997">
    <property type="entry name" value="SBP_2_dom"/>
</dbReference>
<protein>
    <submittedName>
        <fullName evidence="2">Periplasmic binding protein/LacI transcriptional regulator</fullName>
    </submittedName>
</protein>
<proteinExistence type="predicted"/>
<dbReference type="InterPro" id="IPR051082">
    <property type="entry name" value="Pentapeptide-BTB/POZ_domain"/>
</dbReference>
<dbReference type="PANTHER" id="PTHR14136:SF17">
    <property type="entry name" value="BTB_POZ DOMAIN-CONTAINING PROTEIN KCTD9"/>
    <property type="match status" value="1"/>
</dbReference>
<name>Q115T3_TRIEI</name>